<evidence type="ECO:0000256" key="1">
    <source>
        <dbReference type="ARBA" id="ARBA00008857"/>
    </source>
</evidence>
<dbReference type="Gene3D" id="1.10.150.130">
    <property type="match status" value="1"/>
</dbReference>
<evidence type="ECO:0000313" key="6">
    <source>
        <dbReference type="Proteomes" id="UP000722625"/>
    </source>
</evidence>
<dbReference type="PANTHER" id="PTHR30349:SF64">
    <property type="entry name" value="PROPHAGE INTEGRASE INTD-RELATED"/>
    <property type="match status" value="1"/>
</dbReference>
<dbReference type="PANTHER" id="PTHR30349">
    <property type="entry name" value="PHAGE INTEGRASE-RELATED"/>
    <property type="match status" value="1"/>
</dbReference>
<dbReference type="InterPro" id="IPR002104">
    <property type="entry name" value="Integrase_catalytic"/>
</dbReference>
<dbReference type="InterPro" id="IPR013762">
    <property type="entry name" value="Integrase-like_cat_sf"/>
</dbReference>
<dbReference type="CDD" id="cd01185">
    <property type="entry name" value="INTN1_C_like"/>
    <property type="match status" value="1"/>
</dbReference>
<evidence type="ECO:0000256" key="3">
    <source>
        <dbReference type="ARBA" id="ARBA00023172"/>
    </source>
</evidence>
<dbReference type="PROSITE" id="PS51898">
    <property type="entry name" value="TYR_RECOMBINASE"/>
    <property type="match status" value="1"/>
</dbReference>
<dbReference type="InterPro" id="IPR010998">
    <property type="entry name" value="Integrase_recombinase_N"/>
</dbReference>
<dbReference type="Pfam" id="PF13102">
    <property type="entry name" value="Phage_int_SAM_5"/>
    <property type="match status" value="1"/>
</dbReference>
<dbReference type="InterPro" id="IPR050090">
    <property type="entry name" value="Tyrosine_recombinase_XerCD"/>
</dbReference>
<keyword evidence="6" id="KW-1185">Reference proteome</keyword>
<protein>
    <submittedName>
        <fullName evidence="5">Site-specific integrase</fullName>
    </submittedName>
</protein>
<dbReference type="InterPro" id="IPR025269">
    <property type="entry name" value="SAM-like_dom"/>
</dbReference>
<keyword evidence="3" id="KW-0233">DNA recombination</keyword>
<sequence length="416" mass="47775">METTKRSTFKVLFYLKKNAPKKNGMVPIMCRITVNGKQSTFSAKLDISASTWDLKYGRVLGKSKEAQTLNIKLDSIRMGIEKCHSKIIESDGSVNSDKLKDVFLGMESGELTFFKFYDRFILDFEKKVDSGLRAYGTLGKYRSLLIHLRSFAHSKYKTSDIAFNNIDCEFIQEFDYYLRNDQNLEHNTIWVYMIGLTTLCRLAISRKHLFCNPFSEYKNTKKDRDRGYLLRSELEKLVTFECAKKKDELVKDLFVFSCFTGLSYSDMKGLQKSNIQEFFDGREWIIIRRRKTATSSNVMLLDIPKMIISKYEGLSGNGSVFPVPSNSVCNDSLNRISLLIPCLENKKVTVHLARHTFATLFLSEGVPLESLSKMMGHKNVATTQIYAKILNEKVGKDMEKVAENFKSMESSFISQF</sequence>
<evidence type="ECO:0000259" key="4">
    <source>
        <dbReference type="PROSITE" id="PS51898"/>
    </source>
</evidence>
<evidence type="ECO:0000256" key="2">
    <source>
        <dbReference type="ARBA" id="ARBA00023125"/>
    </source>
</evidence>
<proteinExistence type="inferred from homology"/>
<reference evidence="5 6" key="1">
    <citation type="journal article" date="2018" name="Int. J. Syst. Evol. Microbiol.">
        <title>Flavobacterium chryseum sp. nov. and Flavobacterium psychroterrae sp. nov., novel environmental bacteria isolated from Antarctica.</title>
        <authorList>
            <person name="Kralova S."/>
            <person name="Svec P."/>
            <person name="Busse H.J."/>
            <person name="Stankova E."/>
            <person name="Vaczi P."/>
            <person name="Sedlacek I."/>
        </authorList>
    </citation>
    <scope>NUCLEOTIDE SEQUENCE [LARGE SCALE GENOMIC DNA]</scope>
    <source>
        <strain evidence="5 6">CCM 8827</strain>
    </source>
</reference>
<dbReference type="InterPro" id="IPR035386">
    <property type="entry name" value="Arm-DNA-bind_5"/>
</dbReference>
<dbReference type="Gene3D" id="1.10.443.10">
    <property type="entry name" value="Intergrase catalytic core"/>
    <property type="match status" value="1"/>
</dbReference>
<dbReference type="Pfam" id="PF17293">
    <property type="entry name" value="Arm-DNA-bind_5"/>
    <property type="match status" value="1"/>
</dbReference>
<dbReference type="SUPFAM" id="SSF56349">
    <property type="entry name" value="DNA breaking-rejoining enzymes"/>
    <property type="match status" value="1"/>
</dbReference>
<feature type="domain" description="Tyr recombinase" evidence="4">
    <location>
        <begin position="224"/>
        <end position="403"/>
    </location>
</feature>
<dbReference type="EMBL" id="JAGYVZ010000037">
    <property type="protein sequence ID" value="MBS7233929.1"/>
    <property type="molecule type" value="Genomic_DNA"/>
</dbReference>
<evidence type="ECO:0000313" key="5">
    <source>
        <dbReference type="EMBL" id="MBS7233929.1"/>
    </source>
</evidence>
<comment type="similarity">
    <text evidence="1">Belongs to the 'phage' integrase family.</text>
</comment>
<name>A0ABS5PHY1_9FLAO</name>
<keyword evidence="2" id="KW-0238">DNA-binding</keyword>
<dbReference type="Proteomes" id="UP000722625">
    <property type="component" value="Unassembled WGS sequence"/>
</dbReference>
<organism evidence="5 6">
    <name type="scientific">Flavobacterium psychroterrae</name>
    <dbReference type="NCBI Taxonomy" id="2133767"/>
    <lineage>
        <taxon>Bacteria</taxon>
        <taxon>Pseudomonadati</taxon>
        <taxon>Bacteroidota</taxon>
        <taxon>Flavobacteriia</taxon>
        <taxon>Flavobacteriales</taxon>
        <taxon>Flavobacteriaceae</taxon>
        <taxon>Flavobacterium</taxon>
    </lineage>
</organism>
<dbReference type="InterPro" id="IPR011010">
    <property type="entry name" value="DNA_brk_join_enz"/>
</dbReference>
<gene>
    <name evidence="5" type="ORF">KHA90_23225</name>
</gene>
<dbReference type="RefSeq" id="WP_213307499.1">
    <property type="nucleotide sequence ID" value="NZ_JAGYVZ010000037.1"/>
</dbReference>
<comment type="caution">
    <text evidence="5">The sequence shown here is derived from an EMBL/GenBank/DDBJ whole genome shotgun (WGS) entry which is preliminary data.</text>
</comment>
<dbReference type="Pfam" id="PF00589">
    <property type="entry name" value="Phage_integrase"/>
    <property type="match status" value="1"/>
</dbReference>
<accession>A0ABS5PHY1</accession>